<evidence type="ECO:0000256" key="6">
    <source>
        <dbReference type="SAM" id="MobiDB-lite"/>
    </source>
</evidence>
<proteinExistence type="predicted"/>
<evidence type="ECO:0000256" key="3">
    <source>
        <dbReference type="ARBA" id="ARBA00023055"/>
    </source>
</evidence>
<dbReference type="InterPro" id="IPR000008">
    <property type="entry name" value="C2_dom"/>
</dbReference>
<dbReference type="CDD" id="cd00030">
    <property type="entry name" value="C2"/>
    <property type="match status" value="1"/>
</dbReference>
<protein>
    <submittedName>
        <fullName evidence="8">Extended synaptotagmin-3</fullName>
    </submittedName>
</protein>
<evidence type="ECO:0000256" key="5">
    <source>
        <dbReference type="ARBA" id="ARBA00023136"/>
    </source>
</evidence>
<dbReference type="EMBL" id="LSRX01000656">
    <property type="protein sequence ID" value="OLP91628.1"/>
    <property type="molecule type" value="Genomic_DNA"/>
</dbReference>
<evidence type="ECO:0000256" key="7">
    <source>
        <dbReference type="SAM" id="Phobius"/>
    </source>
</evidence>
<dbReference type="GO" id="GO:0005509">
    <property type="term" value="F:calcium ion binding"/>
    <property type="evidence" value="ECO:0007669"/>
    <property type="project" value="InterPro"/>
</dbReference>
<evidence type="ECO:0000256" key="2">
    <source>
        <dbReference type="ARBA" id="ARBA00022448"/>
    </source>
</evidence>
<feature type="compositionally biased region" description="Basic and acidic residues" evidence="6">
    <location>
        <begin position="1029"/>
        <end position="1048"/>
    </location>
</feature>
<dbReference type="PROSITE" id="PS50004">
    <property type="entry name" value="C2"/>
    <property type="match status" value="1"/>
</dbReference>
<dbReference type="CDD" id="cd21670">
    <property type="entry name" value="SMP_ESyt"/>
    <property type="match status" value="1"/>
</dbReference>
<dbReference type="Gene3D" id="2.60.40.150">
    <property type="entry name" value="C2 domain"/>
    <property type="match status" value="1"/>
</dbReference>
<dbReference type="GO" id="GO:0016020">
    <property type="term" value="C:membrane"/>
    <property type="evidence" value="ECO:0007669"/>
    <property type="project" value="UniProtKB-SubCell"/>
</dbReference>
<evidence type="ECO:0000256" key="1">
    <source>
        <dbReference type="ARBA" id="ARBA00004370"/>
    </source>
</evidence>
<comment type="subcellular location">
    <subcellularLocation>
        <location evidence="1">Membrane</location>
    </subcellularLocation>
</comment>
<keyword evidence="9" id="KW-1185">Reference proteome</keyword>
<evidence type="ECO:0000313" key="8">
    <source>
        <dbReference type="EMBL" id="OLP91628.1"/>
    </source>
</evidence>
<dbReference type="SMART" id="SM00239">
    <property type="entry name" value="C2"/>
    <property type="match status" value="1"/>
</dbReference>
<dbReference type="InterPro" id="IPR035892">
    <property type="entry name" value="C2_domain_sf"/>
</dbReference>
<evidence type="ECO:0000256" key="4">
    <source>
        <dbReference type="ARBA" id="ARBA00023121"/>
    </source>
</evidence>
<dbReference type="Proteomes" id="UP000186817">
    <property type="component" value="Unassembled WGS sequence"/>
</dbReference>
<gene>
    <name evidence="8" type="primary">Esyt3</name>
    <name evidence="8" type="ORF">AK812_SmicGene26646</name>
</gene>
<feature type="transmembrane region" description="Helical" evidence="7">
    <location>
        <begin position="999"/>
        <end position="1021"/>
    </location>
</feature>
<dbReference type="PROSITE" id="PS50222">
    <property type="entry name" value="EF_HAND_2"/>
    <property type="match status" value="1"/>
</dbReference>
<dbReference type="InterPro" id="IPR018247">
    <property type="entry name" value="EF_Hand_1_Ca_BS"/>
</dbReference>
<keyword evidence="7" id="KW-0812">Transmembrane</keyword>
<dbReference type="SUPFAM" id="SSF49562">
    <property type="entry name" value="C2 domain (Calcium/lipid-binding domain, CaLB)"/>
    <property type="match status" value="1"/>
</dbReference>
<name>A0A1Q9D912_SYMMI</name>
<feature type="region of interest" description="Disordered" evidence="6">
    <location>
        <begin position="1026"/>
        <end position="1050"/>
    </location>
</feature>
<keyword evidence="7" id="KW-1133">Transmembrane helix</keyword>
<dbReference type="PANTHER" id="PTHR48125">
    <property type="entry name" value="LP07818P1"/>
    <property type="match status" value="1"/>
</dbReference>
<dbReference type="PROSITE" id="PS00018">
    <property type="entry name" value="EF_HAND_1"/>
    <property type="match status" value="1"/>
</dbReference>
<keyword evidence="3" id="KW-0445">Lipid transport</keyword>
<keyword evidence="5 7" id="KW-0472">Membrane</keyword>
<dbReference type="OrthoDB" id="1029639at2759"/>
<comment type="caution">
    <text evidence="8">The sequence shown here is derived from an EMBL/GenBank/DDBJ whole genome shotgun (WGS) entry which is preliminary data.</text>
</comment>
<accession>A0A1Q9D912</accession>
<sequence>MPGSECYAKPAGLADLKPTFTHCLSVAKDGCNSITERVGCLSSRSTGSSAQGSPDPCVWCGGKDCHGDSHAGCTAFSMLAKTTANTVAANAFEKVGALEVAHCIASSPEAGGTAVPGTPPVPPVPLPPSPHTAKTGLATIQNDASNALLGSAPPAPNGVQHDRQNGSKMDCLRPATSCGAIRDKLICLSSKDGRIGLKEHGLNVGGEACVWCGGEPCTSNGGNLCEPYDWLQHGEGLAFAKASSKIRKTAMCSEETLFDIEEVGCLQMQPEGCNNIREKDKCLTSRDGRPFIKVAGFDVHAQPCVWCGGKPCHGNNDNLCEPYDFIINGGGHAFKNIPGPRTVAGCRAGVAYADHLYEDATGKVEEAPALPKEGDSQGQQVAVVGKQDQPNSMHPPAAAGAALPLQNIGLDCWYECKQKSGFCEFCGVGNACCREGYDADSPKECQGNVHFTTWHHECIVPDHSKSNVAHEQIAIAAQAAAKEAAAGGATAEEQVRQAALAAGQYAKQIDAPPEAAAKIVAAGVEEASRSSSTGQPPSQMKAATIAAQAAVSRGTPQEQLAEVAEAATQVAAEADKGFQQQAHAAAVAAGTAAGQMGLHAADAAFVAAQGAASASQAAGEGKDSAITAAAAAAHTAAVAAGKSGEALIATITEAVVKVTLSAGISAEDQKAAVTRAADTYAAAAGLTAAAAEMAALHTLGLATGKGRAPAPAPLPVPTAPEVPSAPLKEVKSATVMPTGMPENPAPIATPVVAPATAEAPTIAPAMAKNATATLPTPEQVALQAAVAASAESPEVMKSAAENAAFNAGSSKEQAAEIARAAAFAVNGGSVSGHTSATIAPLTEGAEKSSQNEGIQKMPDRKAGIDAAEAGAEAARVAAAEGKTPAEQAKAAAEAAGRTAMNGGMNLVGAEEAARSAAVKAAKAAGLDSEEAASVGTSAAEEAASSGAFTAHDIVVRSTPKQPMGIKAKEASEEDAEVAAIPLDAKGCSGDQCDHGRSHLVLPLVAAAVIVLLVCCASYVLTSKKRPRKGERSVAVERPEPADVERAEEAPLIPAAQLAPPPTSLPAAAPAATQAAPLMPRTVAAPTVYAAQGSPVSTSYVSYVRGGMPAPTGVRFGVAAAPAAAAAAAAAHTVSHGAQAGIAGPAKQAVTASTMALFDALDANGDGVLDAAELAQLKMGGPPPARPALPSEPVASMTRLPPVLALVATRHATFVGALGASLQIQQARIIIIVMLKRCASDALQDLCDDEPESETSNLVWVNSLLRALWPKATAALVAFARNELTSKLQHGLPLPFKRAHFARFSLGDGVPSFGPIDVIRRSDSHICIEVEMRYFSIVDILLSGYEGSGVSVGVQQIRFQGRLCMEMKPVLDTWPVVGAVLISFAGQPQLELEFKGIADAPLPGLAKKIQGIVDASLSHFVLPNCKCIRLTTDERLLNLAACGREPIGVLEVRVLRGINLAGANWRMAMGSNVRSFNSNPYCVIQVGSSTAQTSTVRATTNPDWNDDPFFFIVYHKDQELLIDVRDDDGGFLQRNFVGLLGRLRITVRELLSHRRPDSGACRFALDTSQVKRGLLHVDDPVNTGVPSEVDVLGRWFEISPRVPDVEHAPACTPGGIILVELHGGTGFPEELAGSSLTSLFWECSLSEDGVHGSSYRSSAGRRSPEEPDFHLPIPQCLYQAIDQLTARGVEPEEVADIVQVDHAQVLQYLSAKSRFLQDVSARQLETGEDHCVEVAWHETLAILVAKPRATHVHLTLFHADRVLGDVEPIRVADALSGAGQSRMLCSFRPTDAAGAAHYLERPGKLSAWMFPACAAPTPSTKRFKPVRMEVSLRYQSLTLRTESA</sequence>
<dbReference type="PANTHER" id="PTHR48125:SF10">
    <property type="entry name" value="OS12G0136300 PROTEIN"/>
    <property type="match status" value="1"/>
</dbReference>
<organism evidence="8 9">
    <name type="scientific">Symbiodinium microadriaticum</name>
    <name type="common">Dinoflagellate</name>
    <name type="synonym">Zooxanthella microadriatica</name>
    <dbReference type="NCBI Taxonomy" id="2951"/>
    <lineage>
        <taxon>Eukaryota</taxon>
        <taxon>Sar</taxon>
        <taxon>Alveolata</taxon>
        <taxon>Dinophyceae</taxon>
        <taxon>Suessiales</taxon>
        <taxon>Symbiodiniaceae</taxon>
        <taxon>Symbiodinium</taxon>
    </lineage>
</organism>
<dbReference type="GO" id="GO:0006869">
    <property type="term" value="P:lipid transport"/>
    <property type="evidence" value="ECO:0007669"/>
    <property type="project" value="UniProtKB-KW"/>
</dbReference>
<keyword evidence="2" id="KW-0813">Transport</keyword>
<dbReference type="GO" id="GO:0008289">
    <property type="term" value="F:lipid binding"/>
    <property type="evidence" value="ECO:0007669"/>
    <property type="project" value="UniProtKB-KW"/>
</dbReference>
<dbReference type="InterPro" id="IPR031468">
    <property type="entry name" value="SMP_LBD"/>
</dbReference>
<dbReference type="InterPro" id="IPR002048">
    <property type="entry name" value="EF_hand_dom"/>
</dbReference>
<dbReference type="PROSITE" id="PS51847">
    <property type="entry name" value="SMP"/>
    <property type="match status" value="1"/>
</dbReference>
<dbReference type="Pfam" id="PF00168">
    <property type="entry name" value="C2"/>
    <property type="match status" value="1"/>
</dbReference>
<reference evidence="8 9" key="1">
    <citation type="submission" date="2016-02" db="EMBL/GenBank/DDBJ databases">
        <title>Genome analysis of coral dinoflagellate symbionts highlights evolutionary adaptations to a symbiotic lifestyle.</title>
        <authorList>
            <person name="Aranda M."/>
            <person name="Li Y."/>
            <person name="Liew Y.J."/>
            <person name="Baumgarten S."/>
            <person name="Simakov O."/>
            <person name="Wilson M."/>
            <person name="Piel J."/>
            <person name="Ashoor H."/>
            <person name="Bougouffa S."/>
            <person name="Bajic V.B."/>
            <person name="Ryu T."/>
            <person name="Ravasi T."/>
            <person name="Bayer T."/>
            <person name="Micklem G."/>
            <person name="Kim H."/>
            <person name="Bhak J."/>
            <person name="Lajeunesse T.C."/>
            <person name="Voolstra C.R."/>
        </authorList>
    </citation>
    <scope>NUCLEOTIDE SEQUENCE [LARGE SCALE GENOMIC DNA]</scope>
    <source>
        <strain evidence="8 9">CCMP2467</strain>
    </source>
</reference>
<keyword evidence="4" id="KW-0446">Lipid-binding</keyword>
<evidence type="ECO:0000313" key="9">
    <source>
        <dbReference type="Proteomes" id="UP000186817"/>
    </source>
</evidence>